<dbReference type="EnsemblMetazoa" id="PPAI000685-RA">
    <property type="protein sequence ID" value="PPAI000685-PA"/>
    <property type="gene ID" value="PPAI000685"/>
</dbReference>
<dbReference type="InterPro" id="IPR002159">
    <property type="entry name" value="CD36_fam"/>
</dbReference>
<evidence type="ECO:0000256" key="4">
    <source>
        <dbReference type="ARBA" id="ARBA00022475"/>
    </source>
</evidence>
<dbReference type="AlphaFoldDB" id="A0A1B0D013"/>
<keyword evidence="5" id="KW-0812">Transmembrane</keyword>
<dbReference type="VEuPathDB" id="VectorBase:PPAI000685"/>
<proteinExistence type="inferred from homology"/>
<name>A0A1B0D013_PHLPP</name>
<keyword evidence="6" id="KW-1133">Transmembrane helix</keyword>
<dbReference type="PANTHER" id="PTHR11923">
    <property type="entry name" value="SCAVENGER RECEPTOR CLASS B TYPE-1 SR-B1"/>
    <property type="match status" value="1"/>
</dbReference>
<reference evidence="9" key="1">
    <citation type="submission" date="2022-08" db="UniProtKB">
        <authorList>
            <consortium name="EnsemblMetazoa"/>
        </authorList>
    </citation>
    <scope>IDENTIFICATION</scope>
    <source>
        <strain evidence="9">Israel</strain>
    </source>
</reference>
<keyword evidence="4" id="KW-1003">Cell membrane</keyword>
<evidence type="ECO:0000256" key="7">
    <source>
        <dbReference type="ARBA" id="ARBA00023136"/>
    </source>
</evidence>
<evidence type="ECO:0000256" key="6">
    <source>
        <dbReference type="ARBA" id="ARBA00022989"/>
    </source>
</evidence>
<dbReference type="Proteomes" id="UP000092462">
    <property type="component" value="Unassembled WGS sequence"/>
</dbReference>
<dbReference type="GO" id="GO:0005044">
    <property type="term" value="F:scavenger receptor activity"/>
    <property type="evidence" value="ECO:0007669"/>
    <property type="project" value="TreeGrafter"/>
</dbReference>
<dbReference type="GO" id="GO:0005886">
    <property type="term" value="C:plasma membrane"/>
    <property type="evidence" value="ECO:0007669"/>
    <property type="project" value="UniProtKB-SubCell"/>
</dbReference>
<evidence type="ECO:0000256" key="5">
    <source>
        <dbReference type="ARBA" id="ARBA00022692"/>
    </source>
</evidence>
<keyword evidence="7" id="KW-0472">Membrane</keyword>
<organism evidence="9 10">
    <name type="scientific">Phlebotomus papatasi</name>
    <name type="common">Sandfly</name>
    <dbReference type="NCBI Taxonomy" id="29031"/>
    <lineage>
        <taxon>Eukaryota</taxon>
        <taxon>Metazoa</taxon>
        <taxon>Ecdysozoa</taxon>
        <taxon>Arthropoda</taxon>
        <taxon>Hexapoda</taxon>
        <taxon>Insecta</taxon>
        <taxon>Pterygota</taxon>
        <taxon>Neoptera</taxon>
        <taxon>Endopterygota</taxon>
        <taxon>Diptera</taxon>
        <taxon>Nematocera</taxon>
        <taxon>Psychodoidea</taxon>
        <taxon>Psychodidae</taxon>
        <taxon>Phlebotomus</taxon>
        <taxon>Phlebotomus</taxon>
    </lineage>
</organism>
<evidence type="ECO:0000313" key="9">
    <source>
        <dbReference type="EnsemblMetazoa" id="PPAI000685-PA"/>
    </source>
</evidence>
<dbReference type="PRINTS" id="PR01609">
    <property type="entry name" value="CD36FAMILY"/>
</dbReference>
<comment type="similarity">
    <text evidence="3">Belongs to the CD36 family.</text>
</comment>
<comment type="function">
    <text evidence="1">Plays an olfactory role that is not restricted to pheromone sensitivity.</text>
</comment>
<keyword evidence="10" id="KW-1185">Reference proteome</keyword>
<evidence type="ECO:0000256" key="2">
    <source>
        <dbReference type="ARBA" id="ARBA00004236"/>
    </source>
</evidence>
<dbReference type="Pfam" id="PF01130">
    <property type="entry name" value="CD36"/>
    <property type="match status" value="1"/>
</dbReference>
<dbReference type="PANTHER" id="PTHR11923:SF67">
    <property type="entry name" value="RE68569P"/>
    <property type="match status" value="1"/>
</dbReference>
<accession>A0A1B0D013</accession>
<evidence type="ECO:0000256" key="1">
    <source>
        <dbReference type="ARBA" id="ARBA00003156"/>
    </source>
</evidence>
<comment type="subcellular location">
    <subcellularLocation>
        <location evidence="2">Cell membrane</location>
    </subcellularLocation>
</comment>
<evidence type="ECO:0000256" key="8">
    <source>
        <dbReference type="ARBA" id="ARBA00023180"/>
    </source>
</evidence>
<dbReference type="EMBL" id="AJVK01021162">
    <property type="status" value="NOT_ANNOTATED_CDS"/>
    <property type="molecule type" value="Genomic_DNA"/>
</dbReference>
<dbReference type="VEuPathDB" id="VectorBase:PPAPM1_002096"/>
<evidence type="ECO:0000313" key="10">
    <source>
        <dbReference type="Proteomes" id="UP000092462"/>
    </source>
</evidence>
<keyword evidence="8" id="KW-0325">Glycoprotein</keyword>
<protein>
    <submittedName>
        <fullName evidence="9">Uncharacterized protein</fullName>
    </submittedName>
</protein>
<sequence length="142" mass="16281">MSAFLFMATGLVSITMAIAIYIFNPYDLIFKWKLKFEKDGEVYNLWAKPPVDLYLKVYLFNITNSEDFLAGKDKLRVQEVGPFVYRELLSHENITFNSNGTVSTIPKHPLVWQEELSEGNSEDDELILPNIALLVSSNTKEK</sequence>
<dbReference type="GO" id="GO:0005737">
    <property type="term" value="C:cytoplasm"/>
    <property type="evidence" value="ECO:0007669"/>
    <property type="project" value="TreeGrafter"/>
</dbReference>
<evidence type="ECO:0000256" key="3">
    <source>
        <dbReference type="ARBA" id="ARBA00010532"/>
    </source>
</evidence>